<evidence type="ECO:0000313" key="5">
    <source>
        <dbReference type="Proteomes" id="UP000248483"/>
    </source>
</evidence>
<organism evidence="5 6">
    <name type="scientific">Delphinapterus leucas</name>
    <name type="common">Beluga whale</name>
    <dbReference type="NCBI Taxonomy" id="9749"/>
    <lineage>
        <taxon>Eukaryota</taxon>
        <taxon>Metazoa</taxon>
        <taxon>Chordata</taxon>
        <taxon>Craniata</taxon>
        <taxon>Vertebrata</taxon>
        <taxon>Euteleostomi</taxon>
        <taxon>Mammalia</taxon>
        <taxon>Eutheria</taxon>
        <taxon>Laurasiatheria</taxon>
        <taxon>Artiodactyla</taxon>
        <taxon>Whippomorpha</taxon>
        <taxon>Cetacea</taxon>
        <taxon>Odontoceti</taxon>
        <taxon>Monodontidae</taxon>
        <taxon>Delphinapterus</taxon>
    </lineage>
</organism>
<proteinExistence type="inferred from homology"/>
<reference evidence="6" key="1">
    <citation type="submission" date="2025-08" db="UniProtKB">
        <authorList>
            <consortium name="RefSeq"/>
        </authorList>
    </citation>
    <scope>IDENTIFICATION</scope>
    <source>
        <tissue evidence="6">Blood</tissue>
    </source>
</reference>
<name>A0A2Y9PUF2_DELLE</name>
<accession>A0A2Y9PUF2</accession>
<comment type="subcellular location">
    <subcellularLocation>
        <location evidence="1">Cytoplasmic vesicle</location>
        <location evidence="1">Secretory vesicle</location>
        <location evidence="1">Synaptic vesicle</location>
    </subcellularLocation>
</comment>
<protein>
    <recommendedName>
        <fullName evidence="3">Protein rogdi homolog</fullName>
    </recommendedName>
</protein>
<gene>
    <name evidence="6" type="primary">ROGDI</name>
</gene>
<dbReference type="RefSeq" id="XP_022450504.1">
    <property type="nucleotide sequence ID" value="XM_022594796.2"/>
</dbReference>
<feature type="region of interest" description="Disordered" evidence="4">
    <location>
        <begin position="64"/>
        <end position="167"/>
    </location>
</feature>
<feature type="compositionally biased region" description="Basic and acidic residues" evidence="4">
    <location>
        <begin position="134"/>
        <end position="147"/>
    </location>
</feature>
<dbReference type="PANTHER" id="PTHR13618">
    <property type="entry name" value="LEUCINE ZIPPER CONTAINING TRANSCRIPTION FACTOR LZF1"/>
    <property type="match status" value="1"/>
</dbReference>
<evidence type="ECO:0000256" key="3">
    <source>
        <dbReference type="ARBA" id="ARBA00022046"/>
    </source>
</evidence>
<evidence type="ECO:0000256" key="1">
    <source>
        <dbReference type="ARBA" id="ARBA00004234"/>
    </source>
</evidence>
<dbReference type="GeneID" id="111185268"/>
<evidence type="ECO:0000256" key="2">
    <source>
        <dbReference type="ARBA" id="ARBA00005535"/>
    </source>
</evidence>
<comment type="similarity">
    <text evidence="2">Belongs to the rogdi family.</text>
</comment>
<sequence>MATVMAATAAERAVLEEEFRWLLHDEVHAVLRQLQDILKEASLRFTLPGSGTEGPTKQENFILGSCGPGEGRADSARGCTEPGGREPEDAQEQPAAALCLQGGQAVEAAADPGRQEPREPSHLPPCQPGGELPVQDRSRGPQEDVRPRPAFRPAGQRLHQPQQALPHRVPAACPAAQFHQELPPSRRCRASQPRGHVRVGCTASGGEPRAQGGVCDPMAERCPRLLHRLPTALPAAQG</sequence>
<dbReference type="GO" id="GO:0008021">
    <property type="term" value="C:synaptic vesicle"/>
    <property type="evidence" value="ECO:0007669"/>
    <property type="project" value="UniProtKB-SubCell"/>
</dbReference>
<dbReference type="CTD" id="79641"/>
<dbReference type="AlphaFoldDB" id="A0A2Y9PUF2"/>
<dbReference type="GO" id="GO:0043291">
    <property type="term" value="C:RAVE complex"/>
    <property type="evidence" value="ECO:0007669"/>
    <property type="project" value="TreeGrafter"/>
</dbReference>
<keyword evidence="5" id="KW-1185">Reference proteome</keyword>
<dbReference type="InterPro" id="IPR028241">
    <property type="entry name" value="RAVE2/Rogdi"/>
</dbReference>
<dbReference type="PANTHER" id="PTHR13618:SF1">
    <property type="entry name" value="PROTEIN ROGDI HOMOLOG"/>
    <property type="match status" value="1"/>
</dbReference>
<evidence type="ECO:0000256" key="4">
    <source>
        <dbReference type="SAM" id="MobiDB-lite"/>
    </source>
</evidence>
<dbReference type="Proteomes" id="UP000248483">
    <property type="component" value="Unplaced"/>
</dbReference>
<evidence type="ECO:0000313" key="6">
    <source>
        <dbReference type="RefSeq" id="XP_022450504.1"/>
    </source>
</evidence>